<reference evidence="7 8" key="1">
    <citation type="submission" date="2016-10" db="EMBL/GenBank/DDBJ databases">
        <authorList>
            <person name="de Groot N.N."/>
        </authorList>
    </citation>
    <scope>NUCLEOTIDE SEQUENCE [LARGE SCALE GENOMIC DNA]</scope>
    <source>
        <strain evidence="7 8">47C3B</strain>
    </source>
</reference>
<organism evidence="7 8">
    <name type="scientific">Mucilaginibacter pineti</name>
    <dbReference type="NCBI Taxonomy" id="1391627"/>
    <lineage>
        <taxon>Bacteria</taxon>
        <taxon>Pseudomonadati</taxon>
        <taxon>Bacteroidota</taxon>
        <taxon>Sphingobacteriia</taxon>
        <taxon>Sphingobacteriales</taxon>
        <taxon>Sphingobacteriaceae</taxon>
        <taxon>Mucilaginibacter</taxon>
    </lineage>
</organism>
<evidence type="ECO:0000313" key="7">
    <source>
        <dbReference type="EMBL" id="SDD77741.1"/>
    </source>
</evidence>
<dbReference type="AlphaFoldDB" id="A0A1G6XI46"/>
<evidence type="ECO:0000256" key="1">
    <source>
        <dbReference type="ARBA" id="ARBA00010641"/>
    </source>
</evidence>
<evidence type="ECO:0000256" key="3">
    <source>
        <dbReference type="ARBA" id="ARBA00023082"/>
    </source>
</evidence>
<dbReference type="InterPro" id="IPR013249">
    <property type="entry name" value="RNA_pol_sigma70_r4_t2"/>
</dbReference>
<keyword evidence="8" id="KW-1185">Reference proteome</keyword>
<dbReference type="EMBL" id="FNAI01000002">
    <property type="protein sequence ID" value="SDD77741.1"/>
    <property type="molecule type" value="Genomic_DNA"/>
</dbReference>
<dbReference type="NCBIfam" id="TIGR02937">
    <property type="entry name" value="sigma70-ECF"/>
    <property type="match status" value="1"/>
</dbReference>
<dbReference type="RefSeq" id="WP_091146742.1">
    <property type="nucleotide sequence ID" value="NZ_FNAI01000002.1"/>
</dbReference>
<dbReference type="Gene3D" id="1.10.10.10">
    <property type="entry name" value="Winged helix-like DNA-binding domain superfamily/Winged helix DNA-binding domain"/>
    <property type="match status" value="1"/>
</dbReference>
<dbReference type="InterPro" id="IPR013325">
    <property type="entry name" value="RNA_pol_sigma_r2"/>
</dbReference>
<dbReference type="InterPro" id="IPR007627">
    <property type="entry name" value="RNA_pol_sigma70_r2"/>
</dbReference>
<dbReference type="InterPro" id="IPR036388">
    <property type="entry name" value="WH-like_DNA-bd_sf"/>
</dbReference>
<dbReference type="GO" id="GO:0006352">
    <property type="term" value="P:DNA-templated transcription initiation"/>
    <property type="evidence" value="ECO:0007669"/>
    <property type="project" value="InterPro"/>
</dbReference>
<dbReference type="InterPro" id="IPR013324">
    <property type="entry name" value="RNA_pol_sigma_r3/r4-like"/>
</dbReference>
<dbReference type="Pfam" id="PF08281">
    <property type="entry name" value="Sigma70_r4_2"/>
    <property type="match status" value="1"/>
</dbReference>
<comment type="similarity">
    <text evidence="1">Belongs to the sigma-70 factor family. ECF subfamily.</text>
</comment>
<evidence type="ECO:0000313" key="8">
    <source>
        <dbReference type="Proteomes" id="UP000199072"/>
    </source>
</evidence>
<dbReference type="InterPro" id="IPR039425">
    <property type="entry name" value="RNA_pol_sigma-70-like"/>
</dbReference>
<keyword evidence="3" id="KW-0731">Sigma factor</keyword>
<name>A0A1G6XI46_9SPHI</name>
<gene>
    <name evidence="7" type="ORF">SAMN05216464_102541</name>
</gene>
<feature type="domain" description="RNA polymerase sigma factor 70 region 4 type 2" evidence="6">
    <location>
        <begin position="123"/>
        <end position="172"/>
    </location>
</feature>
<keyword evidence="4" id="KW-0804">Transcription</keyword>
<dbReference type="GO" id="GO:0016987">
    <property type="term" value="F:sigma factor activity"/>
    <property type="evidence" value="ECO:0007669"/>
    <property type="project" value="UniProtKB-KW"/>
</dbReference>
<dbReference type="InterPro" id="IPR014284">
    <property type="entry name" value="RNA_pol_sigma-70_dom"/>
</dbReference>
<accession>A0A1G6XI46</accession>
<dbReference type="Gene3D" id="1.10.1740.10">
    <property type="match status" value="1"/>
</dbReference>
<dbReference type="STRING" id="1391627.SAMN05216464_102541"/>
<evidence type="ECO:0000259" key="5">
    <source>
        <dbReference type="Pfam" id="PF04542"/>
    </source>
</evidence>
<dbReference type="SUPFAM" id="SSF88946">
    <property type="entry name" value="Sigma2 domain of RNA polymerase sigma factors"/>
    <property type="match status" value="1"/>
</dbReference>
<sequence>MGFKNLPDHLLIQKCREGNSKAFDQLFFRYFSRLYKYTIHHTGNEQLAEELVMDLMLWIWNKKETIEVKGDLSSYLFKAIKNAIYNHFRKIELDTIPIDLIIVDPPAYDNIDDQIAARELEEEYQLSLTMLTPQRRKVFELSREQDMTYAEIAGHLNLSVKTVEAHVSASLQFMRKRFKNYADLVTLIVVLNLLK</sequence>
<evidence type="ECO:0000259" key="6">
    <source>
        <dbReference type="Pfam" id="PF08281"/>
    </source>
</evidence>
<evidence type="ECO:0000256" key="4">
    <source>
        <dbReference type="ARBA" id="ARBA00023163"/>
    </source>
</evidence>
<evidence type="ECO:0000256" key="2">
    <source>
        <dbReference type="ARBA" id="ARBA00023015"/>
    </source>
</evidence>
<dbReference type="OrthoDB" id="711087at2"/>
<proteinExistence type="inferred from homology"/>
<protein>
    <submittedName>
        <fullName evidence="7">RNA polymerase sigma-70 factor, ECF subfamily</fullName>
    </submittedName>
</protein>
<dbReference type="Proteomes" id="UP000199072">
    <property type="component" value="Unassembled WGS sequence"/>
</dbReference>
<dbReference type="PANTHER" id="PTHR43133:SF46">
    <property type="entry name" value="RNA POLYMERASE SIGMA-70 FACTOR ECF SUBFAMILY"/>
    <property type="match status" value="1"/>
</dbReference>
<dbReference type="SUPFAM" id="SSF88659">
    <property type="entry name" value="Sigma3 and sigma4 domains of RNA polymerase sigma factors"/>
    <property type="match status" value="1"/>
</dbReference>
<dbReference type="InterPro" id="IPR014327">
    <property type="entry name" value="RNA_pol_sigma70_bacteroid"/>
</dbReference>
<dbReference type="GO" id="GO:0003677">
    <property type="term" value="F:DNA binding"/>
    <property type="evidence" value="ECO:0007669"/>
    <property type="project" value="InterPro"/>
</dbReference>
<dbReference type="NCBIfam" id="TIGR02985">
    <property type="entry name" value="Sig70_bacteroi1"/>
    <property type="match status" value="1"/>
</dbReference>
<keyword evidence="2" id="KW-0805">Transcription regulation</keyword>
<dbReference type="PANTHER" id="PTHR43133">
    <property type="entry name" value="RNA POLYMERASE ECF-TYPE SIGMA FACTO"/>
    <property type="match status" value="1"/>
</dbReference>
<feature type="domain" description="RNA polymerase sigma-70 region 2" evidence="5">
    <location>
        <begin position="29"/>
        <end position="90"/>
    </location>
</feature>
<dbReference type="Pfam" id="PF04542">
    <property type="entry name" value="Sigma70_r2"/>
    <property type="match status" value="1"/>
</dbReference>